<gene>
    <name evidence="1" type="ORF">ACFOUR_06415</name>
</gene>
<accession>A0ABD5NMB2</accession>
<protein>
    <submittedName>
        <fullName evidence="1">Uncharacterized protein</fullName>
    </submittedName>
</protein>
<organism evidence="1 2">
    <name type="scientific">Halovivax cerinus</name>
    <dbReference type="NCBI Taxonomy" id="1487865"/>
    <lineage>
        <taxon>Archaea</taxon>
        <taxon>Methanobacteriati</taxon>
        <taxon>Methanobacteriota</taxon>
        <taxon>Stenosarchaea group</taxon>
        <taxon>Halobacteria</taxon>
        <taxon>Halobacteriales</taxon>
        <taxon>Natrialbaceae</taxon>
        <taxon>Halovivax</taxon>
    </lineage>
</organism>
<dbReference type="EMBL" id="JBHSAQ010000002">
    <property type="protein sequence ID" value="MFC3958005.1"/>
    <property type="molecule type" value="Genomic_DNA"/>
</dbReference>
<dbReference type="AlphaFoldDB" id="A0ABD5NMB2"/>
<sequence>MGPILGVWSPSERNLLERVHDRLVRTAGCERVRYVPSRIDANEVVCAVDPTVFLGRSSDGSARLRVEFDLTGDRPHYWIQWWEPELEHGFGWHCDETEPEYGPVHFQVEYPDGSTERESAPTVEDEQPYRTFERRFGAIESRLDDLDW</sequence>
<evidence type="ECO:0000313" key="2">
    <source>
        <dbReference type="Proteomes" id="UP001595846"/>
    </source>
</evidence>
<keyword evidence="2" id="KW-1185">Reference proteome</keyword>
<reference evidence="1 2" key="1">
    <citation type="journal article" date="2019" name="Int. J. Syst. Evol. Microbiol.">
        <title>The Global Catalogue of Microorganisms (GCM) 10K type strain sequencing project: providing services to taxonomists for standard genome sequencing and annotation.</title>
        <authorList>
            <consortium name="The Broad Institute Genomics Platform"/>
            <consortium name="The Broad Institute Genome Sequencing Center for Infectious Disease"/>
            <person name="Wu L."/>
            <person name="Ma J."/>
        </authorList>
    </citation>
    <scope>NUCLEOTIDE SEQUENCE [LARGE SCALE GENOMIC DNA]</scope>
    <source>
        <strain evidence="1 2">IBRC-M 10256</strain>
    </source>
</reference>
<proteinExistence type="predicted"/>
<dbReference type="RefSeq" id="WP_256530693.1">
    <property type="nucleotide sequence ID" value="NZ_CP101824.1"/>
</dbReference>
<comment type="caution">
    <text evidence="1">The sequence shown here is derived from an EMBL/GenBank/DDBJ whole genome shotgun (WGS) entry which is preliminary data.</text>
</comment>
<dbReference type="GeneID" id="73903387"/>
<name>A0ABD5NMB2_9EURY</name>
<dbReference type="Proteomes" id="UP001595846">
    <property type="component" value="Unassembled WGS sequence"/>
</dbReference>
<evidence type="ECO:0000313" key="1">
    <source>
        <dbReference type="EMBL" id="MFC3958005.1"/>
    </source>
</evidence>